<evidence type="ECO:0000256" key="5">
    <source>
        <dbReference type="ARBA" id="ARBA00022982"/>
    </source>
</evidence>
<keyword evidence="5 7" id="KW-0249">Electron transport</keyword>
<comment type="caution">
    <text evidence="10">The sequence shown here is derived from an EMBL/GenBank/DDBJ whole genome shotgun (WGS) entry which is preliminary data.</text>
</comment>
<dbReference type="GO" id="GO:0009055">
    <property type="term" value="F:electron transfer activity"/>
    <property type="evidence" value="ECO:0007669"/>
    <property type="project" value="InterPro"/>
</dbReference>
<dbReference type="GeneID" id="3855717"/>
<evidence type="ECO:0000259" key="9">
    <source>
        <dbReference type="PROSITE" id="PS50903"/>
    </source>
</evidence>
<keyword evidence="3 7" id="KW-0813">Transport</keyword>
<sequence>MVEYKCMLCGWTFDSEKGDLAHGIEPGMTLEDLPDDWTCPLCGAGKDMFQAVE</sequence>
<evidence type="ECO:0000256" key="6">
    <source>
        <dbReference type="ARBA" id="ARBA00023004"/>
    </source>
</evidence>
<dbReference type="InterPro" id="IPR018527">
    <property type="entry name" value="Rubredoxin_Fe_BS"/>
</dbReference>
<feature type="binding site" evidence="8">
    <location>
        <position position="39"/>
    </location>
    <ligand>
        <name>Fe cation</name>
        <dbReference type="ChEBI" id="CHEBI:24875"/>
    </ligand>
</feature>
<reference evidence="10 11" key="1">
    <citation type="submission" date="2017-05" db="EMBL/GenBank/DDBJ databases">
        <title>Host range expansion of the Methanosphaera genus to humans and monogastric animals involves recent and extensive reduction in genome content.</title>
        <authorList>
            <person name="Hoedt E.C."/>
            <person name="Volmer J.G."/>
            <person name="Parks D.H."/>
            <person name="Rosewarne C.P."/>
            <person name="Denman S.E."/>
            <person name="Mcsweeney C.S."/>
            <person name="O Cuiv P."/>
            <person name="Hugenholtz P."/>
            <person name="Tyson G.W."/>
            <person name="Morrison M."/>
        </authorList>
    </citation>
    <scope>NUCLEOTIDE SEQUENCE [LARGE SCALE GENOMIC DNA]</scope>
    <source>
        <strain evidence="10 11">PA5</strain>
    </source>
</reference>
<name>A0A328Q2V7_9EURY</name>
<dbReference type="SUPFAM" id="SSF57802">
    <property type="entry name" value="Rubredoxin-like"/>
    <property type="match status" value="1"/>
</dbReference>
<dbReference type="PANTHER" id="PTHR47627">
    <property type="entry name" value="RUBREDOXIN"/>
    <property type="match status" value="1"/>
</dbReference>
<dbReference type="AlphaFoldDB" id="A0A328Q2V7"/>
<dbReference type="EMBL" id="NGJK01000025">
    <property type="protein sequence ID" value="RAP03424.1"/>
    <property type="molecule type" value="Genomic_DNA"/>
</dbReference>
<feature type="domain" description="Rubredoxin-like" evidence="9">
    <location>
        <begin position="1"/>
        <end position="52"/>
    </location>
</feature>
<evidence type="ECO:0000313" key="11">
    <source>
        <dbReference type="Proteomes" id="UP000248557"/>
    </source>
</evidence>
<feature type="binding site" evidence="8">
    <location>
        <position position="42"/>
    </location>
    <ligand>
        <name>Fe cation</name>
        <dbReference type="ChEBI" id="CHEBI:24875"/>
    </ligand>
</feature>
<feature type="binding site" evidence="8">
    <location>
        <position position="6"/>
    </location>
    <ligand>
        <name>Fe cation</name>
        <dbReference type="ChEBI" id="CHEBI:24875"/>
    </ligand>
</feature>
<comment type="similarity">
    <text evidence="2 7">Belongs to the rubredoxin family.</text>
</comment>
<dbReference type="InterPro" id="IPR024922">
    <property type="entry name" value="Rubredoxin"/>
</dbReference>
<dbReference type="InterPro" id="IPR024935">
    <property type="entry name" value="Rubredoxin_dom"/>
</dbReference>
<dbReference type="PROSITE" id="PS00202">
    <property type="entry name" value="RUBREDOXIN"/>
    <property type="match status" value="1"/>
</dbReference>
<dbReference type="RefSeq" id="WP_011406044.1">
    <property type="nucleotide sequence ID" value="NZ_CATZNA010000049.1"/>
</dbReference>
<keyword evidence="4 7" id="KW-0479">Metal-binding</keyword>
<dbReference type="PIRSF" id="PIRSF000071">
    <property type="entry name" value="Rubredoxin"/>
    <property type="match status" value="1"/>
</dbReference>
<gene>
    <name evidence="10" type="ORF">CA615_02220</name>
</gene>
<dbReference type="Gene3D" id="2.20.28.10">
    <property type="match status" value="1"/>
</dbReference>
<evidence type="ECO:0000313" key="10">
    <source>
        <dbReference type="EMBL" id="RAP03424.1"/>
    </source>
</evidence>
<feature type="binding site" evidence="8">
    <location>
        <position position="9"/>
    </location>
    <ligand>
        <name>Fe cation</name>
        <dbReference type="ChEBI" id="CHEBI:24875"/>
    </ligand>
</feature>
<dbReference type="PANTHER" id="PTHR47627:SF1">
    <property type="entry name" value="RUBREDOXIN-1-RELATED"/>
    <property type="match status" value="1"/>
</dbReference>
<evidence type="ECO:0000256" key="2">
    <source>
        <dbReference type="ARBA" id="ARBA00005337"/>
    </source>
</evidence>
<dbReference type="PROSITE" id="PS50903">
    <property type="entry name" value="RUBREDOXIN_LIKE"/>
    <property type="match status" value="1"/>
</dbReference>
<dbReference type="PRINTS" id="PR00163">
    <property type="entry name" value="RUBREDOXIN"/>
</dbReference>
<protein>
    <recommendedName>
        <fullName evidence="7">Rubredoxin</fullName>
    </recommendedName>
</protein>
<keyword evidence="6 7" id="KW-0408">Iron</keyword>
<dbReference type="Proteomes" id="UP000248557">
    <property type="component" value="Unassembled WGS sequence"/>
</dbReference>
<comment type="cofactor">
    <cofactor evidence="7 8">
        <name>Fe(3+)</name>
        <dbReference type="ChEBI" id="CHEBI:29034"/>
    </cofactor>
    <text evidence="7 8">Binds 1 Fe(3+) ion per subunit.</text>
</comment>
<dbReference type="InterPro" id="IPR050526">
    <property type="entry name" value="Rubredoxin_ET"/>
</dbReference>
<dbReference type="GO" id="GO:0043448">
    <property type="term" value="P:alkane catabolic process"/>
    <property type="evidence" value="ECO:0007669"/>
    <property type="project" value="TreeGrafter"/>
</dbReference>
<proteinExistence type="inferred from homology"/>
<evidence type="ECO:0000256" key="1">
    <source>
        <dbReference type="ARBA" id="ARBA00002360"/>
    </source>
</evidence>
<dbReference type="CDD" id="cd00730">
    <property type="entry name" value="rubredoxin"/>
    <property type="match status" value="1"/>
</dbReference>
<dbReference type="GO" id="GO:0005506">
    <property type="term" value="F:iron ion binding"/>
    <property type="evidence" value="ECO:0007669"/>
    <property type="project" value="InterPro"/>
</dbReference>
<dbReference type="OMA" id="MCLICGF"/>
<accession>A0A328Q2V7</accession>
<organism evidence="10 11">
    <name type="scientific">Methanosphaera stadtmanae</name>
    <dbReference type="NCBI Taxonomy" id="2317"/>
    <lineage>
        <taxon>Archaea</taxon>
        <taxon>Methanobacteriati</taxon>
        <taxon>Methanobacteriota</taxon>
        <taxon>Methanomada group</taxon>
        <taxon>Methanobacteria</taxon>
        <taxon>Methanobacteriales</taxon>
        <taxon>Methanobacteriaceae</taxon>
        <taxon>Methanosphaera</taxon>
    </lineage>
</organism>
<evidence type="ECO:0000256" key="7">
    <source>
        <dbReference type="PIRNR" id="PIRNR000071"/>
    </source>
</evidence>
<evidence type="ECO:0000256" key="3">
    <source>
        <dbReference type="ARBA" id="ARBA00022448"/>
    </source>
</evidence>
<dbReference type="Pfam" id="PF00301">
    <property type="entry name" value="Rubredoxin"/>
    <property type="match status" value="1"/>
</dbReference>
<dbReference type="FunFam" id="2.20.28.10:FF:000001">
    <property type="entry name" value="Rubredoxin"/>
    <property type="match status" value="1"/>
</dbReference>
<evidence type="ECO:0000256" key="4">
    <source>
        <dbReference type="ARBA" id="ARBA00022723"/>
    </source>
</evidence>
<evidence type="ECO:0000256" key="8">
    <source>
        <dbReference type="PIRSR" id="PIRSR000071-1"/>
    </source>
</evidence>
<dbReference type="InterPro" id="IPR024934">
    <property type="entry name" value="Rubredoxin-like_dom"/>
</dbReference>
<comment type="function">
    <text evidence="1 7">Rubredoxin is a small nonheme, iron protein lacking acid-labile sulfide. Its single Fe, chelated to 4 Cys, functions as an electron acceptor and may also stabilize the conformation of the molecule.</text>
</comment>